<feature type="transmembrane region" description="Helical" evidence="2">
    <location>
        <begin position="128"/>
        <end position="153"/>
    </location>
</feature>
<dbReference type="AlphaFoldDB" id="B0D4D2"/>
<accession>B0D4D2</accession>
<evidence type="ECO:0000256" key="1">
    <source>
        <dbReference type="SAM" id="MobiDB-lite"/>
    </source>
</evidence>
<feature type="region of interest" description="Disordered" evidence="1">
    <location>
        <begin position="740"/>
        <end position="819"/>
    </location>
</feature>
<name>B0D4D2_LACBS</name>
<keyword evidence="2" id="KW-0472">Membrane</keyword>
<feature type="transmembrane region" description="Helical" evidence="2">
    <location>
        <begin position="23"/>
        <end position="44"/>
    </location>
</feature>
<feature type="compositionally biased region" description="Polar residues" evidence="1">
    <location>
        <begin position="709"/>
        <end position="718"/>
    </location>
</feature>
<dbReference type="HOGENOM" id="CLU_015637_0_0_1"/>
<evidence type="ECO:0000313" key="3">
    <source>
        <dbReference type="EMBL" id="EDR10547.1"/>
    </source>
</evidence>
<protein>
    <submittedName>
        <fullName evidence="3">Predicted protein</fullName>
    </submittedName>
</protein>
<gene>
    <name evidence="3" type="ORF">LACBIDRAFT_325266</name>
</gene>
<feature type="compositionally biased region" description="Polar residues" evidence="1">
    <location>
        <begin position="661"/>
        <end position="675"/>
    </location>
</feature>
<evidence type="ECO:0000313" key="4">
    <source>
        <dbReference type="Proteomes" id="UP000001194"/>
    </source>
</evidence>
<feature type="transmembrane region" description="Helical" evidence="2">
    <location>
        <begin position="174"/>
        <end position="200"/>
    </location>
</feature>
<dbReference type="KEGG" id="lbc:LACBIDRAFT_325266"/>
<sequence>MGSICLSSASILRCTSLTRIQSIILFIPTALEVIFSILLIFVNWGNGRRHLLITAEGCVYAALALVDLLSHILPAAQKDLNIFRALDRFLGVASFLPIFFYTFFLYLFTQAELLETLPSRLRKFATLFLVLFIPVIVTINEVSSFIGIAYRMTPTPEDSSNHMNIGFIDSRQETLWTFFSSVTLALLAGYQTTASFFTFLRLVHAILNKKRIETSYMDAAHLLRGLPWLSAALKLGSIETVVGFAGGQFGVAFTRRMLRFLSRACLCIGLAKGVDTVIDFRAVEFEIKSTGGHKKEFRRSRLRQFISNPRLSTFRQLSPTATAFHSAPRGADNFYTGVGPPGMSQSSGMQKPQRVTIHYANGTPVLQVRFSALNLPTGFADKSKSSFSSTLSRPKSAVTYPFAYTARNSHAVKSSISTDAESLSSFYAATAEIITAPQRTLSQKSARALIYQATGSSRAHVSTTFSVKSVPESIGAVRELTDQFPDPPSLSQDQQQLPFPASSPSIKGQGRPATMMAAPDPIWEETSIPSSRTSSVLIPRWFRKDDIDSSASADERFQRQSFVRDSKISKMGTQAFVQATPKFSEAGQGWRYNPPLVLHPINPFEGDVEASEKQDLNQEVDVDVNPVPVLGTGGLGRFTKRPSHMPSVPSSPDPDVPFGLTRQTGSSSTLSTRNVPTERVFRNSGAYGTPERGSMLLPPRADSDRSTEWAETSSSRSSPVLKKPTTIPWIRRTSRLPVASIPAVDGEQTPAEKRGSIDNPMISRPKQLEDRSRPPPRRADSRPNTNLKIPQKPPSRIKSISSAPKRSTPNPTHSKVHRSLRVEPIMIPPLVNAGMTEVIQGSLNSAGGGRGVLKDTEVLGMEEGSRQRSSLSFLALSQAEKRKLE</sequence>
<feature type="compositionally biased region" description="Basic and acidic residues" evidence="1">
    <location>
        <begin position="766"/>
        <end position="781"/>
    </location>
</feature>
<reference evidence="3 4" key="1">
    <citation type="journal article" date="2008" name="Nature">
        <title>The genome of Laccaria bicolor provides insights into mycorrhizal symbiosis.</title>
        <authorList>
            <person name="Martin F."/>
            <person name="Aerts A."/>
            <person name="Ahren D."/>
            <person name="Brun A."/>
            <person name="Danchin E.G.J."/>
            <person name="Duchaussoy F."/>
            <person name="Gibon J."/>
            <person name="Kohler A."/>
            <person name="Lindquist E."/>
            <person name="Pereda V."/>
            <person name="Salamov A."/>
            <person name="Shapiro H.J."/>
            <person name="Wuyts J."/>
            <person name="Blaudez D."/>
            <person name="Buee M."/>
            <person name="Brokstein P."/>
            <person name="Canbaeck B."/>
            <person name="Cohen D."/>
            <person name="Courty P.E."/>
            <person name="Coutinho P.M."/>
            <person name="Delaruelle C."/>
            <person name="Detter J.C."/>
            <person name="Deveau A."/>
            <person name="DiFazio S."/>
            <person name="Duplessis S."/>
            <person name="Fraissinet-Tachet L."/>
            <person name="Lucic E."/>
            <person name="Frey-Klett P."/>
            <person name="Fourrey C."/>
            <person name="Feussner I."/>
            <person name="Gay G."/>
            <person name="Grimwood J."/>
            <person name="Hoegger P.J."/>
            <person name="Jain P."/>
            <person name="Kilaru S."/>
            <person name="Labbe J."/>
            <person name="Lin Y.C."/>
            <person name="Legue V."/>
            <person name="Le Tacon F."/>
            <person name="Marmeisse R."/>
            <person name="Melayah D."/>
            <person name="Montanini B."/>
            <person name="Muratet M."/>
            <person name="Nehls U."/>
            <person name="Niculita-Hirzel H."/>
            <person name="Oudot-Le Secq M.P."/>
            <person name="Peter M."/>
            <person name="Quesneville H."/>
            <person name="Rajashekar B."/>
            <person name="Reich M."/>
            <person name="Rouhier N."/>
            <person name="Schmutz J."/>
            <person name="Yin T."/>
            <person name="Chalot M."/>
            <person name="Henrissat B."/>
            <person name="Kuees U."/>
            <person name="Lucas S."/>
            <person name="Van de Peer Y."/>
            <person name="Podila G.K."/>
            <person name="Polle A."/>
            <person name="Pukkila P.J."/>
            <person name="Richardson P.M."/>
            <person name="Rouze P."/>
            <person name="Sanders I.R."/>
            <person name="Stajich J.E."/>
            <person name="Tunlid A."/>
            <person name="Tuskan G."/>
            <person name="Grigoriev I.V."/>
        </authorList>
    </citation>
    <scope>NUCLEOTIDE SEQUENCE [LARGE SCALE GENOMIC DNA]</scope>
    <source>
        <strain evidence="4">S238N-H82 / ATCC MYA-4686</strain>
    </source>
</reference>
<feature type="region of interest" description="Disordered" evidence="1">
    <location>
        <begin position="481"/>
        <end position="514"/>
    </location>
</feature>
<evidence type="ECO:0000256" key="2">
    <source>
        <dbReference type="SAM" id="Phobius"/>
    </source>
</evidence>
<feature type="transmembrane region" description="Helical" evidence="2">
    <location>
        <begin position="50"/>
        <end position="69"/>
    </location>
</feature>
<dbReference type="InParanoid" id="B0D4D2"/>
<feature type="region of interest" description="Disordered" evidence="1">
    <location>
        <begin position="637"/>
        <end position="726"/>
    </location>
</feature>
<feature type="transmembrane region" description="Helical" evidence="2">
    <location>
        <begin position="89"/>
        <end position="108"/>
    </location>
</feature>
<dbReference type="OrthoDB" id="3219582at2759"/>
<feature type="compositionally biased region" description="Low complexity" evidence="1">
    <location>
        <begin position="489"/>
        <end position="500"/>
    </location>
</feature>
<keyword evidence="4" id="KW-1185">Reference proteome</keyword>
<dbReference type="Proteomes" id="UP000001194">
    <property type="component" value="Unassembled WGS sequence"/>
</dbReference>
<keyword evidence="2" id="KW-1133">Transmembrane helix</keyword>
<dbReference type="GeneID" id="6074338"/>
<organism evidence="4">
    <name type="scientific">Laccaria bicolor (strain S238N-H82 / ATCC MYA-4686)</name>
    <name type="common">Bicoloured deceiver</name>
    <name type="synonym">Laccaria laccata var. bicolor</name>
    <dbReference type="NCBI Taxonomy" id="486041"/>
    <lineage>
        <taxon>Eukaryota</taxon>
        <taxon>Fungi</taxon>
        <taxon>Dikarya</taxon>
        <taxon>Basidiomycota</taxon>
        <taxon>Agaricomycotina</taxon>
        <taxon>Agaricomycetes</taxon>
        <taxon>Agaricomycetidae</taxon>
        <taxon>Agaricales</taxon>
        <taxon>Agaricineae</taxon>
        <taxon>Hydnangiaceae</taxon>
        <taxon>Laccaria</taxon>
    </lineage>
</organism>
<keyword evidence="2" id="KW-0812">Transmembrane</keyword>
<proteinExistence type="predicted"/>
<dbReference type="EMBL" id="DS547097">
    <property type="protein sequence ID" value="EDR10547.1"/>
    <property type="molecule type" value="Genomic_DNA"/>
</dbReference>
<feature type="compositionally biased region" description="Polar residues" evidence="1">
    <location>
        <begin position="798"/>
        <end position="813"/>
    </location>
</feature>
<dbReference type="RefSeq" id="XP_001878997.1">
    <property type="nucleotide sequence ID" value="XM_001878962.1"/>
</dbReference>